<dbReference type="Proteomes" id="UP000677228">
    <property type="component" value="Unassembled WGS sequence"/>
</dbReference>
<organism evidence="3 6">
    <name type="scientific">Didymodactylos carnosus</name>
    <dbReference type="NCBI Taxonomy" id="1234261"/>
    <lineage>
        <taxon>Eukaryota</taxon>
        <taxon>Metazoa</taxon>
        <taxon>Spiralia</taxon>
        <taxon>Gnathifera</taxon>
        <taxon>Rotifera</taxon>
        <taxon>Eurotatoria</taxon>
        <taxon>Bdelloidea</taxon>
        <taxon>Philodinida</taxon>
        <taxon>Philodinidae</taxon>
        <taxon>Didymodactylos</taxon>
    </lineage>
</organism>
<dbReference type="Gene3D" id="3.30.720.50">
    <property type="match status" value="1"/>
</dbReference>
<proteinExistence type="predicted"/>
<dbReference type="EMBL" id="CAJNOQ010016681">
    <property type="protein sequence ID" value="CAF1385562.1"/>
    <property type="molecule type" value="Genomic_DNA"/>
</dbReference>
<dbReference type="InterPro" id="IPR037197">
    <property type="entry name" value="WWE_dom_sf"/>
</dbReference>
<comment type="caution">
    <text evidence="3">The sequence shown here is derived from an EMBL/GenBank/DDBJ whole genome shotgun (WGS) entry which is preliminary data.</text>
</comment>
<dbReference type="AlphaFoldDB" id="A0A815JQZ7"/>
<accession>A0A815JQZ7</accession>
<dbReference type="InterPro" id="IPR004170">
    <property type="entry name" value="WWE_dom"/>
</dbReference>
<keyword evidence="6" id="KW-1185">Reference proteome</keyword>
<dbReference type="Proteomes" id="UP000663829">
    <property type="component" value="Unassembled WGS sequence"/>
</dbReference>
<evidence type="ECO:0000313" key="4">
    <source>
        <dbReference type="EMBL" id="CAF4177554.1"/>
    </source>
</evidence>
<evidence type="ECO:0000313" key="6">
    <source>
        <dbReference type="Proteomes" id="UP000663829"/>
    </source>
</evidence>
<evidence type="ECO:0000259" key="1">
    <source>
        <dbReference type="PROSITE" id="PS50918"/>
    </source>
</evidence>
<protein>
    <recommendedName>
        <fullName evidence="1">WWE domain-containing protein</fullName>
    </recommendedName>
</protein>
<reference evidence="3" key="1">
    <citation type="submission" date="2021-02" db="EMBL/GenBank/DDBJ databases">
        <authorList>
            <person name="Nowell W R."/>
        </authorList>
    </citation>
    <scope>NUCLEOTIDE SEQUENCE</scope>
</reference>
<dbReference type="Proteomes" id="UP000682733">
    <property type="component" value="Unassembled WGS sequence"/>
</dbReference>
<dbReference type="PROSITE" id="PS50918">
    <property type="entry name" value="WWE"/>
    <property type="match status" value="1"/>
</dbReference>
<dbReference type="Pfam" id="PF02825">
    <property type="entry name" value="WWE"/>
    <property type="match status" value="1"/>
</dbReference>
<dbReference type="EMBL" id="CAJNOK010023827">
    <property type="protein sequence ID" value="CAF1368276.1"/>
    <property type="molecule type" value="Genomic_DNA"/>
</dbReference>
<gene>
    <name evidence="3" type="ORF">GPM918_LOCUS32540</name>
    <name evidence="2" type="ORF">OVA965_LOCUS31550</name>
    <name evidence="5" type="ORF">SRO942_LOCUS33209</name>
    <name evidence="4" type="ORF">TMI583_LOCUS32383</name>
</gene>
<dbReference type="EMBL" id="CAJOBC010082082">
    <property type="protein sequence ID" value="CAF4280598.1"/>
    <property type="molecule type" value="Genomic_DNA"/>
</dbReference>
<evidence type="ECO:0000313" key="5">
    <source>
        <dbReference type="EMBL" id="CAF4280598.1"/>
    </source>
</evidence>
<sequence length="68" mass="8009">MSTASAAPILRSPRSFQWYWNSSVDPWSEEQWTKYTDIENEIIEDALNANKEEVDIDRNYVISLKDQL</sequence>
<dbReference type="SUPFAM" id="SSF117839">
    <property type="entry name" value="WWE domain"/>
    <property type="match status" value="1"/>
</dbReference>
<dbReference type="EMBL" id="CAJOBA010045489">
    <property type="protein sequence ID" value="CAF4177554.1"/>
    <property type="molecule type" value="Genomic_DNA"/>
</dbReference>
<feature type="domain" description="WWE" evidence="1">
    <location>
        <begin position="4"/>
        <end position="68"/>
    </location>
</feature>
<evidence type="ECO:0000313" key="2">
    <source>
        <dbReference type="EMBL" id="CAF1368276.1"/>
    </source>
</evidence>
<evidence type="ECO:0000313" key="3">
    <source>
        <dbReference type="EMBL" id="CAF1385562.1"/>
    </source>
</evidence>
<name>A0A815JQZ7_9BILA</name>
<dbReference type="Proteomes" id="UP000681722">
    <property type="component" value="Unassembled WGS sequence"/>
</dbReference>